<reference evidence="3" key="1">
    <citation type="journal article" date="2023" name="Mol. Biol. Evol.">
        <title>Third-Generation Sequencing Reveals the Adaptive Role of the Epigenome in Three Deep-Sea Polychaetes.</title>
        <authorList>
            <person name="Perez M."/>
            <person name="Aroh O."/>
            <person name="Sun Y."/>
            <person name="Lan Y."/>
            <person name="Juniper S.K."/>
            <person name="Young C.R."/>
            <person name="Angers B."/>
            <person name="Qian P.Y."/>
        </authorList>
    </citation>
    <scope>NUCLEOTIDE SEQUENCE</scope>
    <source>
        <strain evidence="3">P08H-3</strain>
    </source>
</reference>
<keyword evidence="4" id="KW-1185">Reference proteome</keyword>
<dbReference type="InterPro" id="IPR016187">
    <property type="entry name" value="CTDL_fold"/>
</dbReference>
<dbReference type="Pfam" id="PF00059">
    <property type="entry name" value="Lectin_C"/>
    <property type="match status" value="1"/>
</dbReference>
<keyword evidence="1" id="KW-1015">Disulfide bond</keyword>
<dbReference type="AlphaFoldDB" id="A0AAD9J7G8"/>
<name>A0AAD9J7G8_9ANNE</name>
<dbReference type="SMART" id="SM00034">
    <property type="entry name" value="CLECT"/>
    <property type="match status" value="1"/>
</dbReference>
<dbReference type="CDD" id="cd00037">
    <property type="entry name" value="CLECT"/>
    <property type="match status" value="1"/>
</dbReference>
<dbReference type="Proteomes" id="UP001208570">
    <property type="component" value="Unassembled WGS sequence"/>
</dbReference>
<dbReference type="EMBL" id="JAODUP010000554">
    <property type="protein sequence ID" value="KAK2147426.1"/>
    <property type="molecule type" value="Genomic_DNA"/>
</dbReference>
<dbReference type="PROSITE" id="PS50041">
    <property type="entry name" value="C_TYPE_LECTIN_2"/>
    <property type="match status" value="1"/>
</dbReference>
<dbReference type="Gene3D" id="3.10.100.10">
    <property type="entry name" value="Mannose-Binding Protein A, subunit A"/>
    <property type="match status" value="1"/>
</dbReference>
<dbReference type="InterPro" id="IPR016186">
    <property type="entry name" value="C-type_lectin-like/link_sf"/>
</dbReference>
<dbReference type="SUPFAM" id="SSF56436">
    <property type="entry name" value="C-type lectin-like"/>
    <property type="match status" value="1"/>
</dbReference>
<comment type="caution">
    <text evidence="3">The sequence shown here is derived from an EMBL/GenBank/DDBJ whole genome shotgun (WGS) entry which is preliminary data.</text>
</comment>
<dbReference type="PROSITE" id="PS00615">
    <property type="entry name" value="C_TYPE_LECTIN_1"/>
    <property type="match status" value="1"/>
</dbReference>
<feature type="domain" description="C-type lectin" evidence="2">
    <location>
        <begin position="157"/>
        <end position="278"/>
    </location>
</feature>
<gene>
    <name evidence="3" type="ORF">LSH36_554g01037</name>
</gene>
<dbReference type="InterPro" id="IPR018378">
    <property type="entry name" value="C-type_lectin_CS"/>
</dbReference>
<protein>
    <recommendedName>
        <fullName evidence="2">C-type lectin domain-containing protein</fullName>
    </recommendedName>
</protein>
<accession>A0AAD9J7G8</accession>
<evidence type="ECO:0000256" key="1">
    <source>
        <dbReference type="ARBA" id="ARBA00023157"/>
    </source>
</evidence>
<proteinExistence type="predicted"/>
<organism evidence="3 4">
    <name type="scientific">Paralvinella palmiformis</name>
    <dbReference type="NCBI Taxonomy" id="53620"/>
    <lineage>
        <taxon>Eukaryota</taxon>
        <taxon>Metazoa</taxon>
        <taxon>Spiralia</taxon>
        <taxon>Lophotrochozoa</taxon>
        <taxon>Annelida</taxon>
        <taxon>Polychaeta</taxon>
        <taxon>Sedentaria</taxon>
        <taxon>Canalipalpata</taxon>
        <taxon>Terebellida</taxon>
        <taxon>Terebelliformia</taxon>
        <taxon>Alvinellidae</taxon>
        <taxon>Paralvinella</taxon>
    </lineage>
</organism>
<evidence type="ECO:0000313" key="3">
    <source>
        <dbReference type="EMBL" id="KAK2147426.1"/>
    </source>
</evidence>
<sequence>MDTFIKSISSSTPFWRQHSFAIECNVIIAFWETRINPISLESMEILFALRCLVLVFFTIFVTSCPSDDICHRQRFHEVANRSYNGDVLIGEGPWPVNKCRRLCRQYLECWLFSIEWHDDKFGMCNIYKGVWNSTRIVQNLGTSLYMSCPDGFQWDVKAEKCYTIEIYGPIKGTNLVKGCQNILPEAFPVEPRDSTQMDHIKEVTGSDRIWLGMRKPDDFSDMHDFRYYSDGKRIEYQYWIPSKPNYENHEEYCVLIRPDFNYRWNDVRCTILRKFICQL</sequence>
<evidence type="ECO:0000313" key="4">
    <source>
        <dbReference type="Proteomes" id="UP001208570"/>
    </source>
</evidence>
<dbReference type="InterPro" id="IPR001304">
    <property type="entry name" value="C-type_lectin-like"/>
</dbReference>
<evidence type="ECO:0000259" key="2">
    <source>
        <dbReference type="PROSITE" id="PS50041"/>
    </source>
</evidence>